<keyword evidence="3" id="KW-1185">Reference proteome</keyword>
<dbReference type="PANTHER" id="PTHR22916:SF3">
    <property type="entry name" value="UDP-GLCNAC:BETAGAL BETA-1,3-N-ACETYLGLUCOSAMINYLTRANSFERASE-LIKE PROTEIN 1"/>
    <property type="match status" value="1"/>
</dbReference>
<evidence type="ECO:0000313" key="2">
    <source>
        <dbReference type="EMBL" id="WYW55999.1"/>
    </source>
</evidence>
<gene>
    <name evidence="2" type="ORF">WG950_01805</name>
</gene>
<dbReference type="Proteomes" id="UP001491088">
    <property type="component" value="Chromosome"/>
</dbReference>
<dbReference type="Gene3D" id="3.90.550.10">
    <property type="entry name" value="Spore Coat Polysaccharide Biosynthesis Protein SpsA, Chain A"/>
    <property type="match status" value="1"/>
</dbReference>
<dbReference type="EMBL" id="CP150496">
    <property type="protein sequence ID" value="WYW55999.1"/>
    <property type="molecule type" value="Genomic_DNA"/>
</dbReference>
<sequence>MNNLVSIITPSYNSSAFISKTINSVLNQTYKNWEMIIVDDCSTDGSNKLIESFIAKDSRIMLHKLAKNSGTAIARNTAIDIANGEFIAFLDSDDIWLPNKLELQIDFMIQNNYNFTHTSYSTINETSEKPIKNFICRSTLNYKNMLYSNRIGCLTVIYNANKLGKIYMPNVRKRQDYALWLKILKIEEHAFGIPEILAHYRLRNQSISNNKFEMLKWNFHLFKNIEKMSYVKSFFYLSCNVLNKLF</sequence>
<proteinExistence type="predicted"/>
<evidence type="ECO:0000259" key="1">
    <source>
        <dbReference type="Pfam" id="PF00535"/>
    </source>
</evidence>
<name>A0ABZ2TVU9_9FLAO</name>
<dbReference type="Pfam" id="PF00535">
    <property type="entry name" value="Glycos_transf_2"/>
    <property type="match status" value="1"/>
</dbReference>
<dbReference type="EC" id="2.4.-.-" evidence="2"/>
<reference evidence="2 3" key="1">
    <citation type="submission" date="2024-03" db="EMBL/GenBank/DDBJ databases">
        <authorList>
            <person name="Cao K."/>
        </authorList>
    </citation>
    <scope>NUCLEOTIDE SEQUENCE [LARGE SCALE GENOMIC DNA]</scope>
    <source>
        <strain evidence="2 3">MCCC 1K00696</strain>
    </source>
</reference>
<protein>
    <submittedName>
        <fullName evidence="2">Glycosyltransferase family 2 protein</fullName>
        <ecNumber evidence="2">2.4.-.-</ecNumber>
    </submittedName>
</protein>
<dbReference type="RefSeq" id="WP_340933779.1">
    <property type="nucleotide sequence ID" value="NZ_CP150496.1"/>
</dbReference>
<organism evidence="2 3">
    <name type="scientific">Polaribacter marinaquae</name>
    <dbReference type="NCBI Taxonomy" id="1642819"/>
    <lineage>
        <taxon>Bacteria</taxon>
        <taxon>Pseudomonadati</taxon>
        <taxon>Bacteroidota</taxon>
        <taxon>Flavobacteriia</taxon>
        <taxon>Flavobacteriales</taxon>
        <taxon>Flavobacteriaceae</taxon>
    </lineage>
</organism>
<dbReference type="GO" id="GO:0016757">
    <property type="term" value="F:glycosyltransferase activity"/>
    <property type="evidence" value="ECO:0007669"/>
    <property type="project" value="UniProtKB-KW"/>
</dbReference>
<dbReference type="PANTHER" id="PTHR22916">
    <property type="entry name" value="GLYCOSYLTRANSFERASE"/>
    <property type="match status" value="1"/>
</dbReference>
<dbReference type="SUPFAM" id="SSF53448">
    <property type="entry name" value="Nucleotide-diphospho-sugar transferases"/>
    <property type="match status" value="1"/>
</dbReference>
<keyword evidence="2" id="KW-0328">Glycosyltransferase</keyword>
<dbReference type="CDD" id="cd00761">
    <property type="entry name" value="Glyco_tranf_GTA_type"/>
    <property type="match status" value="1"/>
</dbReference>
<dbReference type="InterPro" id="IPR001173">
    <property type="entry name" value="Glyco_trans_2-like"/>
</dbReference>
<feature type="domain" description="Glycosyltransferase 2-like" evidence="1">
    <location>
        <begin position="6"/>
        <end position="131"/>
    </location>
</feature>
<keyword evidence="2" id="KW-0808">Transferase</keyword>
<evidence type="ECO:0000313" key="3">
    <source>
        <dbReference type="Proteomes" id="UP001491088"/>
    </source>
</evidence>
<accession>A0ABZ2TVU9</accession>
<dbReference type="InterPro" id="IPR029044">
    <property type="entry name" value="Nucleotide-diphossugar_trans"/>
</dbReference>